<feature type="region of interest" description="Disordered" evidence="3">
    <location>
        <begin position="1"/>
        <end position="65"/>
    </location>
</feature>
<sequence>MKTEDDASELISNLQPAPADPTSAATATTEPESGADPDSHPTASSTPTVRGPSGSPPKSHTPRRTVCDHCRRRRIRCDGKYPCQQCVNATLTCKRDHVPRKRGPKRGHGRVINELRARENKEKESRDPSAEPELTSNRTSYSSATLPQDVSWQSNATDPRHAPEEPQSMFTSDQHQPLHRPFLHLIPQCVELYYEHIYPIMPVLYMPTIRSMIARQMSPSEKNLIYALCALVCMHMSGKSLHLDGPASWEDAGRFFLDECVSNRQSYDFMEDASLHAVVSSFWLSTSFFEINQNRKSWLYLREALTLAQDMGLHDDSTYVNLPPQEALCRQRVFWILFVTERSFAILRNKPITFKKTPSLPTTRHTYESPDIHTGFLQLVSSYTPLDESFVSAWNDGSDPRVSATTYLALQNLLAQPPSFLQRSRATTPSDDSGAGLSATVTAAPSPVGSAEEADEEIVQSEPTAIQKADLLVTQQWLRLIVWQASFRQSLLSWTAPHEGMHFAFPLAIARSTARVLQSLPSSAVEVHGMGIFEKIFEIGTWCMNVLGAIDRASAAGTPISGLGSLRGGVMGMDFLPGSVDLGVLGVSRKGAAIDPLEFFVRTLSATPNSRTLFAERLLMFAQERPGGMRMALTPSLTSPVLGPGGAFSWPGATNSNMQLGGVLGEVAKQDDEQGAGNGMYSMGGTLNNGASTSSFLGDPMLNPNDIDAFSAAISSAQTQQTSIPSSMPPLTTTGQLPNWASDIGGQQDWDYDLTSPTVDSFSNQASAYNSEYNSGTGTPVGAFTPGTFSRQESGDSIYQFPRQRQQQQFGSGFNGGGSNSSIGMTNE</sequence>
<organism evidence="5 6">
    <name type="scientific">Cytospora leucostoma</name>
    <dbReference type="NCBI Taxonomy" id="1230097"/>
    <lineage>
        <taxon>Eukaryota</taxon>
        <taxon>Fungi</taxon>
        <taxon>Dikarya</taxon>
        <taxon>Ascomycota</taxon>
        <taxon>Pezizomycotina</taxon>
        <taxon>Sordariomycetes</taxon>
        <taxon>Sordariomycetidae</taxon>
        <taxon>Diaporthales</taxon>
        <taxon>Cytosporaceae</taxon>
        <taxon>Cytospora</taxon>
    </lineage>
</organism>
<dbReference type="Pfam" id="PF04082">
    <property type="entry name" value="Fungal_trans"/>
    <property type="match status" value="1"/>
</dbReference>
<dbReference type="CDD" id="cd00067">
    <property type="entry name" value="GAL4"/>
    <property type="match status" value="1"/>
</dbReference>
<dbReference type="Gene3D" id="4.10.240.10">
    <property type="entry name" value="Zn(2)-C6 fungal-type DNA-binding domain"/>
    <property type="match status" value="1"/>
</dbReference>
<dbReference type="SUPFAM" id="SSF57701">
    <property type="entry name" value="Zn2/Cys6 DNA-binding domain"/>
    <property type="match status" value="1"/>
</dbReference>
<evidence type="ECO:0000256" key="2">
    <source>
        <dbReference type="ARBA" id="ARBA00023242"/>
    </source>
</evidence>
<dbReference type="InterPro" id="IPR007219">
    <property type="entry name" value="XnlR_reg_dom"/>
</dbReference>
<reference evidence="5 6" key="1">
    <citation type="submission" date="2015-09" db="EMBL/GenBank/DDBJ databases">
        <title>Host preference determinants of Valsa canker pathogens revealed by comparative genomics.</title>
        <authorList>
            <person name="Yin Z."/>
            <person name="Huang L."/>
        </authorList>
    </citation>
    <scope>NUCLEOTIDE SEQUENCE [LARGE SCALE GENOMIC DNA]</scope>
    <source>
        <strain evidence="5 6">SXYLt</strain>
    </source>
</reference>
<accession>A0A423XKF9</accession>
<feature type="compositionally biased region" description="Basic residues" evidence="3">
    <location>
        <begin position="97"/>
        <end position="109"/>
    </location>
</feature>
<dbReference type="PANTHER" id="PTHR31668:SF29">
    <property type="entry name" value="ZN(2)-C6 FUNGAL-TYPE DOMAIN-CONTAINING PROTEIN"/>
    <property type="match status" value="1"/>
</dbReference>
<keyword evidence="2" id="KW-0539">Nucleus</keyword>
<dbReference type="OrthoDB" id="271595at2759"/>
<comment type="caution">
    <text evidence="5">The sequence shown here is derived from an EMBL/GenBank/DDBJ whole genome shotgun (WGS) entry which is preliminary data.</text>
</comment>
<evidence type="ECO:0000259" key="4">
    <source>
        <dbReference type="PROSITE" id="PS50048"/>
    </source>
</evidence>
<dbReference type="PANTHER" id="PTHR31668">
    <property type="entry name" value="GLUCOSE TRANSPORT TRANSCRIPTION REGULATOR RGT1-RELATED-RELATED"/>
    <property type="match status" value="1"/>
</dbReference>
<feature type="compositionally biased region" description="Basic and acidic residues" evidence="3">
    <location>
        <begin position="111"/>
        <end position="129"/>
    </location>
</feature>
<feature type="compositionally biased region" description="Low complexity" evidence="3">
    <location>
        <begin position="16"/>
        <end position="32"/>
    </location>
</feature>
<dbReference type="Pfam" id="PF00172">
    <property type="entry name" value="Zn_clus"/>
    <property type="match status" value="1"/>
</dbReference>
<keyword evidence="6" id="KW-1185">Reference proteome</keyword>
<gene>
    <name evidence="5" type="ORF">VPNG_01317</name>
</gene>
<dbReference type="InterPro" id="IPR036864">
    <property type="entry name" value="Zn2-C6_fun-type_DNA-bd_sf"/>
</dbReference>
<dbReference type="GO" id="GO:0008270">
    <property type="term" value="F:zinc ion binding"/>
    <property type="evidence" value="ECO:0007669"/>
    <property type="project" value="InterPro"/>
</dbReference>
<dbReference type="CDD" id="cd12148">
    <property type="entry name" value="fungal_TF_MHR"/>
    <property type="match status" value="1"/>
</dbReference>
<proteinExistence type="predicted"/>
<dbReference type="GO" id="GO:0003677">
    <property type="term" value="F:DNA binding"/>
    <property type="evidence" value="ECO:0007669"/>
    <property type="project" value="InterPro"/>
</dbReference>
<feature type="domain" description="Zn(2)-C6 fungal-type" evidence="4">
    <location>
        <begin position="66"/>
        <end position="95"/>
    </location>
</feature>
<dbReference type="InterPro" id="IPR050797">
    <property type="entry name" value="Carb_Metab_Trans_Reg"/>
</dbReference>
<feature type="region of interest" description="Disordered" evidence="3">
    <location>
        <begin position="97"/>
        <end position="174"/>
    </location>
</feature>
<dbReference type="Proteomes" id="UP000285146">
    <property type="component" value="Unassembled WGS sequence"/>
</dbReference>
<dbReference type="SMART" id="SM00066">
    <property type="entry name" value="GAL4"/>
    <property type="match status" value="1"/>
</dbReference>
<feature type="region of interest" description="Disordered" evidence="3">
    <location>
        <begin position="422"/>
        <end position="454"/>
    </location>
</feature>
<feature type="region of interest" description="Disordered" evidence="3">
    <location>
        <begin position="804"/>
        <end position="828"/>
    </location>
</feature>
<feature type="compositionally biased region" description="Polar residues" evidence="3">
    <location>
        <begin position="134"/>
        <end position="157"/>
    </location>
</feature>
<evidence type="ECO:0000313" key="6">
    <source>
        <dbReference type="Proteomes" id="UP000285146"/>
    </source>
</evidence>
<protein>
    <recommendedName>
        <fullName evidence="4">Zn(2)-C6 fungal-type domain-containing protein</fullName>
    </recommendedName>
</protein>
<name>A0A423XKF9_9PEZI</name>
<dbReference type="PROSITE" id="PS50048">
    <property type="entry name" value="ZN2_CY6_FUNGAL_2"/>
    <property type="match status" value="1"/>
</dbReference>
<dbReference type="GO" id="GO:0006351">
    <property type="term" value="P:DNA-templated transcription"/>
    <property type="evidence" value="ECO:0007669"/>
    <property type="project" value="InterPro"/>
</dbReference>
<dbReference type="GO" id="GO:0000981">
    <property type="term" value="F:DNA-binding transcription factor activity, RNA polymerase II-specific"/>
    <property type="evidence" value="ECO:0007669"/>
    <property type="project" value="InterPro"/>
</dbReference>
<dbReference type="AlphaFoldDB" id="A0A423XKF9"/>
<keyword evidence="1" id="KW-0479">Metal-binding</keyword>
<dbReference type="STRING" id="1230097.A0A423XKF9"/>
<evidence type="ECO:0000313" key="5">
    <source>
        <dbReference type="EMBL" id="ROW16978.1"/>
    </source>
</evidence>
<dbReference type="EMBL" id="LKEB01000003">
    <property type="protein sequence ID" value="ROW16978.1"/>
    <property type="molecule type" value="Genomic_DNA"/>
</dbReference>
<dbReference type="InParanoid" id="A0A423XKF9"/>
<evidence type="ECO:0000256" key="3">
    <source>
        <dbReference type="SAM" id="MobiDB-lite"/>
    </source>
</evidence>
<dbReference type="PROSITE" id="PS00463">
    <property type="entry name" value="ZN2_CY6_FUNGAL_1"/>
    <property type="match status" value="1"/>
</dbReference>
<dbReference type="InterPro" id="IPR001138">
    <property type="entry name" value="Zn2Cys6_DnaBD"/>
</dbReference>
<feature type="compositionally biased region" description="Polar residues" evidence="3">
    <location>
        <begin position="422"/>
        <end position="431"/>
    </location>
</feature>
<evidence type="ECO:0000256" key="1">
    <source>
        <dbReference type="ARBA" id="ARBA00022723"/>
    </source>
</evidence>